<evidence type="ECO:0000313" key="2">
    <source>
        <dbReference type="Proteomes" id="UP000030341"/>
    </source>
</evidence>
<keyword evidence="2" id="KW-1185">Reference proteome</keyword>
<sequence length="439" mass="50252">MNNKIVWREGTFLYPQHFQQMDSHLEGVVQDYSRLTTAEFSPHCGLTRLKINDALLKLGQFSIQACEGILPDGQYFKLASEIALEIPEGVIDQMIYLTVPIMLIGNDSFNNQLATSRYRTDFTKVFDFTSSEQAELEVEQASLNITLQLEQDNLDGFVKLAVGKVLEVNGNGELVIDRAFIPDCLSLGAADILLERIKELETLANAKANQLITRLNAMVETQNAAVLFKEQQLLMVIYHWLPWLEATQRTQHYKLGRFFYELKQFEAALLSIDFELRTPWTPLTFESLFKEFHTVISRIKDKLSINQQQNVIEYLWDKSLFDSRRMLLAKIKQLEVRQAQRVIIAVTSEKTIAKEVFETGFKLAGNKSIVECIKNATQGVSVTALPFSPPELKEQAATSYFQVNIDDVLWQKVLENKEMLALHIDARIYIDDVKLFLIN</sequence>
<gene>
    <name evidence="1" type="ORF">OM33_07730</name>
</gene>
<dbReference type="Pfam" id="PF05936">
    <property type="entry name" value="T6SS_VasE"/>
    <property type="match status" value="1"/>
</dbReference>
<name>A0A0A7EG71_9GAMM</name>
<accession>A0A0A7EG71</accession>
<dbReference type="Proteomes" id="UP000030341">
    <property type="component" value="Chromosome 1"/>
</dbReference>
<proteinExistence type="predicted"/>
<dbReference type="SUPFAM" id="SSF116965">
    <property type="entry name" value="Hypothetical protein MPN330"/>
    <property type="match status" value="1"/>
</dbReference>
<dbReference type="OrthoDB" id="9775333at2"/>
<dbReference type="EMBL" id="CP009888">
    <property type="protein sequence ID" value="AIY65056.1"/>
    <property type="molecule type" value="Genomic_DNA"/>
</dbReference>
<dbReference type="HOGENOM" id="CLU_031690_3_0_6"/>
<dbReference type="NCBIfam" id="TIGR03353">
    <property type="entry name" value="VI_chp_4"/>
    <property type="match status" value="1"/>
</dbReference>
<dbReference type="KEGG" id="pseo:OM33_07730"/>
<dbReference type="PANTHER" id="PTHR35566:SF1">
    <property type="entry name" value="TYPE VI SECRETION SYSTEM BASEPLATE COMPONENT TSSK1"/>
    <property type="match status" value="1"/>
</dbReference>
<evidence type="ECO:0008006" key="3">
    <source>
        <dbReference type="Google" id="ProtNLM"/>
    </source>
</evidence>
<dbReference type="PANTHER" id="PTHR35566">
    <property type="entry name" value="BLR3599 PROTEIN"/>
    <property type="match status" value="1"/>
</dbReference>
<reference evidence="1 2" key="1">
    <citation type="submission" date="2014-11" db="EMBL/GenBank/DDBJ databases">
        <title>Complete Genome Sequence of Pseudoalteromonas sp. Strain OCN003 Isolated from Kaneohe Bay, Oahu, Hawaii.</title>
        <authorList>
            <person name="Beurmann S."/>
            <person name="Videau P."/>
            <person name="Ushijima B."/>
            <person name="Smith A.M."/>
            <person name="Aeby G.S."/>
            <person name="Callahan S.M."/>
            <person name="Belcaid M."/>
        </authorList>
    </citation>
    <scope>NUCLEOTIDE SEQUENCE [LARGE SCALE GENOMIC DNA]</scope>
    <source>
        <strain evidence="1 2">OCN003</strain>
    </source>
</reference>
<dbReference type="AlphaFoldDB" id="A0A0A7EG71"/>
<dbReference type="eggNOG" id="COG3522">
    <property type="taxonomic scope" value="Bacteria"/>
</dbReference>
<dbReference type="RefSeq" id="WP_038640588.1">
    <property type="nucleotide sequence ID" value="NZ_CP009888.1"/>
</dbReference>
<organism evidence="1 2">
    <name type="scientific">Pseudoalteromonas piratica</name>
    <dbReference type="NCBI Taxonomy" id="1348114"/>
    <lineage>
        <taxon>Bacteria</taxon>
        <taxon>Pseudomonadati</taxon>
        <taxon>Pseudomonadota</taxon>
        <taxon>Gammaproteobacteria</taxon>
        <taxon>Alteromonadales</taxon>
        <taxon>Pseudoalteromonadaceae</taxon>
        <taxon>Pseudoalteromonas</taxon>
    </lineage>
</organism>
<dbReference type="InterPro" id="IPR010263">
    <property type="entry name" value="T6SS_TssK"/>
</dbReference>
<dbReference type="STRING" id="1348114.OM33_07730"/>
<protein>
    <recommendedName>
        <fullName evidence="3">Type VI secretion protein</fullName>
    </recommendedName>
</protein>
<evidence type="ECO:0000313" key="1">
    <source>
        <dbReference type="EMBL" id="AIY65056.1"/>
    </source>
</evidence>